<sequence length="59" mass="6627">MHVVAPKGLSGGLCMLWKVAHYVVLVKYANFLIEVGVHDIMHNSTWEFYMVFASTNDGV</sequence>
<name>A0A6J5TIB1_PRUAR</name>
<accession>A0A6J5TIB1</accession>
<dbReference type="Proteomes" id="UP000507222">
    <property type="component" value="Unassembled WGS sequence"/>
</dbReference>
<gene>
    <name evidence="1" type="ORF">CURHAP_LOCUS4122</name>
</gene>
<evidence type="ECO:0000313" key="1">
    <source>
        <dbReference type="EMBL" id="CAB4263593.1"/>
    </source>
</evidence>
<dbReference type="AlphaFoldDB" id="A0A6J5TIB1"/>
<dbReference type="EMBL" id="CAEKDK010000001">
    <property type="protein sequence ID" value="CAB4263593.1"/>
    <property type="molecule type" value="Genomic_DNA"/>
</dbReference>
<reference evidence="1 2" key="1">
    <citation type="submission" date="2020-05" db="EMBL/GenBank/DDBJ databases">
        <authorList>
            <person name="Campoy J."/>
            <person name="Schneeberger K."/>
            <person name="Spophaly S."/>
        </authorList>
    </citation>
    <scope>NUCLEOTIDE SEQUENCE [LARGE SCALE GENOMIC DNA]</scope>
    <source>
        <strain evidence="1">PruArmRojPasFocal</strain>
    </source>
</reference>
<organism evidence="1 2">
    <name type="scientific">Prunus armeniaca</name>
    <name type="common">Apricot</name>
    <name type="synonym">Armeniaca vulgaris</name>
    <dbReference type="NCBI Taxonomy" id="36596"/>
    <lineage>
        <taxon>Eukaryota</taxon>
        <taxon>Viridiplantae</taxon>
        <taxon>Streptophyta</taxon>
        <taxon>Embryophyta</taxon>
        <taxon>Tracheophyta</taxon>
        <taxon>Spermatophyta</taxon>
        <taxon>Magnoliopsida</taxon>
        <taxon>eudicotyledons</taxon>
        <taxon>Gunneridae</taxon>
        <taxon>Pentapetalae</taxon>
        <taxon>rosids</taxon>
        <taxon>fabids</taxon>
        <taxon>Rosales</taxon>
        <taxon>Rosaceae</taxon>
        <taxon>Amygdaloideae</taxon>
        <taxon>Amygdaleae</taxon>
        <taxon>Prunus</taxon>
    </lineage>
</organism>
<protein>
    <submittedName>
        <fullName evidence="1">Uncharacterized protein</fullName>
    </submittedName>
</protein>
<evidence type="ECO:0000313" key="2">
    <source>
        <dbReference type="Proteomes" id="UP000507222"/>
    </source>
</evidence>
<proteinExistence type="predicted"/>